<keyword evidence="2" id="KW-1185">Reference proteome</keyword>
<name>A0A3L7AD32_9MICO</name>
<organism evidence="1 2">
    <name type="scientific">Mycetocola tolaasinivorans</name>
    <dbReference type="NCBI Taxonomy" id="76635"/>
    <lineage>
        <taxon>Bacteria</taxon>
        <taxon>Bacillati</taxon>
        <taxon>Actinomycetota</taxon>
        <taxon>Actinomycetes</taxon>
        <taxon>Micrococcales</taxon>
        <taxon>Microbacteriaceae</taxon>
        <taxon>Mycetocola</taxon>
    </lineage>
</organism>
<dbReference type="OrthoDB" id="4966858at2"/>
<dbReference type="RefSeq" id="WP_121647267.1">
    <property type="nucleotide sequence ID" value="NZ_RCUX01000002.1"/>
</dbReference>
<proteinExistence type="predicted"/>
<evidence type="ECO:0000313" key="2">
    <source>
        <dbReference type="Proteomes" id="UP000272503"/>
    </source>
</evidence>
<dbReference type="EMBL" id="RCUX01000002">
    <property type="protein sequence ID" value="RLP77282.1"/>
    <property type="molecule type" value="Genomic_DNA"/>
</dbReference>
<protein>
    <submittedName>
        <fullName evidence="1">Uncharacterized protein</fullName>
    </submittedName>
</protein>
<comment type="caution">
    <text evidence="1">The sequence shown here is derived from an EMBL/GenBank/DDBJ whole genome shotgun (WGS) entry which is preliminary data.</text>
</comment>
<reference evidence="1 2" key="1">
    <citation type="submission" date="2018-10" db="EMBL/GenBank/DDBJ databases">
        <authorList>
            <person name="Li J."/>
        </authorList>
    </citation>
    <scope>NUCLEOTIDE SEQUENCE [LARGE SCALE GENOMIC DNA]</scope>
    <source>
        <strain evidence="1 2">IF 016277</strain>
    </source>
</reference>
<evidence type="ECO:0000313" key="1">
    <source>
        <dbReference type="EMBL" id="RLP77282.1"/>
    </source>
</evidence>
<accession>A0A3L7AD32</accession>
<dbReference type="AlphaFoldDB" id="A0A3L7AD32"/>
<gene>
    <name evidence="1" type="ORF">D9V32_02175</name>
</gene>
<dbReference type="Proteomes" id="UP000272503">
    <property type="component" value="Unassembled WGS sequence"/>
</dbReference>
<sequence length="143" mass="15515">MCARIIWAVNAAGYTTEFEAFTRERLGVSPLPTAHRIVSDLVRPTARQFVLGEDACECRSLIGLGESDQPERGKPSAEALLSWLRELPEHAPHLSTLIALRAWSPEDAALTPVAEHSVTVTAVTEALLRGVADNELLAVGYAR</sequence>